<keyword evidence="5" id="KW-1185">Reference proteome</keyword>
<organism evidence="4 5">
    <name type="scientific">Ancylostoma ceylanicum</name>
    <dbReference type="NCBI Taxonomy" id="53326"/>
    <lineage>
        <taxon>Eukaryota</taxon>
        <taxon>Metazoa</taxon>
        <taxon>Ecdysozoa</taxon>
        <taxon>Nematoda</taxon>
        <taxon>Chromadorea</taxon>
        <taxon>Rhabditida</taxon>
        <taxon>Rhabditina</taxon>
        <taxon>Rhabditomorpha</taxon>
        <taxon>Strongyloidea</taxon>
        <taxon>Ancylostomatidae</taxon>
        <taxon>Ancylostomatinae</taxon>
        <taxon>Ancylostoma</taxon>
    </lineage>
</organism>
<dbReference type="AlphaFoldDB" id="A0A0D6M302"/>
<dbReference type="EMBL" id="KE124826">
    <property type="protein sequence ID" value="EPB77853.1"/>
    <property type="molecule type" value="Genomic_DNA"/>
</dbReference>
<evidence type="ECO:0000259" key="3">
    <source>
        <dbReference type="Pfam" id="PF13359"/>
    </source>
</evidence>
<accession>A0A0D6M302</accession>
<protein>
    <recommendedName>
        <fullName evidence="3">DDE Tnp4 domain-containing protein</fullName>
    </recommendedName>
</protein>
<feature type="domain" description="DDE Tnp4" evidence="3">
    <location>
        <begin position="130"/>
        <end position="200"/>
    </location>
</feature>
<dbReference type="InterPro" id="IPR027806">
    <property type="entry name" value="HARBI1_dom"/>
</dbReference>
<evidence type="ECO:0000256" key="1">
    <source>
        <dbReference type="ARBA" id="ARBA00001968"/>
    </source>
</evidence>
<sequence length="220" mass="24641">MDMLSDERLREQFPLTRRGFAFVLSLREDNLRSSTRRSAALTPAQKLSIFMYVFGFASIQRKTGYSQATVSMVISEVSTTGEKNPSTGRMKICSRRRGWRELTTLCTRMCGIPEVVGAIGGTHTKIIDEDFYVFKESRIYREFRQKKETGIILADSAYGAESILLKPILRANRTPAEDRYTNAVCAGRAVVERAIGALKHMSPNVVQRSLSRATLCATSV</sequence>
<gene>
    <name evidence="4" type="ORF">ANCCEY_03029</name>
</gene>
<evidence type="ECO:0000313" key="5">
    <source>
        <dbReference type="Proteomes" id="UP000054495"/>
    </source>
</evidence>
<evidence type="ECO:0000313" key="4">
    <source>
        <dbReference type="EMBL" id="EPB77853.1"/>
    </source>
</evidence>
<keyword evidence="2" id="KW-0479">Metal-binding</keyword>
<reference evidence="4 5" key="1">
    <citation type="submission" date="2013-05" db="EMBL/GenBank/DDBJ databases">
        <title>Draft genome of the parasitic nematode Anyclostoma ceylanicum.</title>
        <authorList>
            <person name="Mitreva M."/>
        </authorList>
    </citation>
    <scope>NUCLEOTIDE SEQUENCE [LARGE SCALE GENOMIC DNA]</scope>
</reference>
<proteinExistence type="predicted"/>
<dbReference type="Proteomes" id="UP000054495">
    <property type="component" value="Unassembled WGS sequence"/>
</dbReference>
<dbReference type="GO" id="GO:0046872">
    <property type="term" value="F:metal ion binding"/>
    <property type="evidence" value="ECO:0007669"/>
    <property type="project" value="UniProtKB-KW"/>
</dbReference>
<dbReference type="Pfam" id="PF13359">
    <property type="entry name" value="DDE_Tnp_4"/>
    <property type="match status" value="1"/>
</dbReference>
<evidence type="ECO:0000256" key="2">
    <source>
        <dbReference type="ARBA" id="ARBA00022723"/>
    </source>
</evidence>
<comment type="cofactor">
    <cofactor evidence="1">
        <name>a divalent metal cation</name>
        <dbReference type="ChEBI" id="CHEBI:60240"/>
    </cofactor>
</comment>
<name>A0A0D6M302_9BILA</name>